<feature type="transmembrane region" description="Helical" evidence="4">
    <location>
        <begin position="293"/>
        <end position="314"/>
    </location>
</feature>
<dbReference type="SUPFAM" id="SSF103473">
    <property type="entry name" value="MFS general substrate transporter"/>
    <property type="match status" value="1"/>
</dbReference>
<dbReference type="STRING" id="115783.SAMN02745119_01687"/>
<feature type="transmembrane region" description="Helical" evidence="4">
    <location>
        <begin position="269"/>
        <end position="287"/>
    </location>
</feature>
<sequence length="388" mass="43065">MLTTSTNKQMFSFLAVLTAASMAGLQGYTMLFNNFAVETVHLDGLHVGLTQSIREIPGFLALTAIYVMLVIREHRLASLSVILLGIGVALTGFFPSFSGVAMTTLLMSFGFHYYETVNQSLTLQYFSTHQSPLVMGKLRSLAAITSIISAAAIWGMGFVLDYRGMFLVVGSVVALAGLWAVFQDPSHADVPPQKLRMFLKRRYWLYYALTFMSGARRQIYMVFSMFLLVKVFHFSVQAITVLFIINNLINWIINPMIGRAINAFGERTLCTVEYLGVILVFLTYAYASSRWVVAGMYIIDYILFNFAVAIRTYFQKIADPADIAPTSAVGFTINHIAAVFLPALGGYLWMLDYRIPFIMGAVLGLVSLILAQFIRLPSHAAPVGQTAH</sequence>
<feature type="transmembrane region" description="Helical" evidence="4">
    <location>
        <begin position="76"/>
        <end position="94"/>
    </location>
</feature>
<feature type="transmembrane region" description="Helical" evidence="4">
    <location>
        <begin position="203"/>
        <end position="228"/>
    </location>
</feature>
<feature type="transmembrane region" description="Helical" evidence="4">
    <location>
        <begin position="51"/>
        <end position="69"/>
    </location>
</feature>
<keyword evidence="2 4" id="KW-1133">Transmembrane helix</keyword>
<evidence type="ECO:0000313" key="5">
    <source>
        <dbReference type="EMBL" id="SJZ80211.1"/>
    </source>
</evidence>
<name>A0A1T4NLN5_9BACT</name>
<keyword evidence="3 4" id="KW-0472">Membrane</keyword>
<feature type="transmembrane region" description="Helical" evidence="4">
    <location>
        <begin position="100"/>
        <end position="117"/>
    </location>
</feature>
<accession>A0A1T4NLN5</accession>
<dbReference type="Gene3D" id="1.20.1250.20">
    <property type="entry name" value="MFS general substrate transporter like domains"/>
    <property type="match status" value="2"/>
</dbReference>
<evidence type="ECO:0000256" key="4">
    <source>
        <dbReference type="SAM" id="Phobius"/>
    </source>
</evidence>
<keyword evidence="1 4" id="KW-0812">Transmembrane</keyword>
<dbReference type="Proteomes" id="UP000190102">
    <property type="component" value="Unassembled WGS sequence"/>
</dbReference>
<evidence type="ECO:0000313" key="6">
    <source>
        <dbReference type="Proteomes" id="UP000190102"/>
    </source>
</evidence>
<dbReference type="AlphaFoldDB" id="A0A1T4NLN5"/>
<dbReference type="EMBL" id="FUWR01000007">
    <property type="protein sequence ID" value="SJZ80211.1"/>
    <property type="molecule type" value="Genomic_DNA"/>
</dbReference>
<proteinExistence type="predicted"/>
<dbReference type="RefSeq" id="WP_078789982.1">
    <property type="nucleotide sequence ID" value="NZ_FUWR01000007.1"/>
</dbReference>
<keyword evidence="6" id="KW-1185">Reference proteome</keyword>
<dbReference type="GO" id="GO:0022857">
    <property type="term" value="F:transmembrane transporter activity"/>
    <property type="evidence" value="ECO:0007669"/>
    <property type="project" value="InterPro"/>
</dbReference>
<dbReference type="Pfam" id="PF07690">
    <property type="entry name" value="MFS_1"/>
    <property type="match status" value="1"/>
</dbReference>
<dbReference type="InterPro" id="IPR011701">
    <property type="entry name" value="MFS"/>
</dbReference>
<evidence type="ECO:0000256" key="1">
    <source>
        <dbReference type="ARBA" id="ARBA00022692"/>
    </source>
</evidence>
<feature type="transmembrane region" description="Helical" evidence="4">
    <location>
        <begin position="355"/>
        <end position="374"/>
    </location>
</feature>
<gene>
    <name evidence="5" type="ORF">SAMN02745119_01687</name>
</gene>
<evidence type="ECO:0000256" key="3">
    <source>
        <dbReference type="ARBA" id="ARBA00023136"/>
    </source>
</evidence>
<feature type="transmembrane region" description="Helical" evidence="4">
    <location>
        <begin position="138"/>
        <end position="159"/>
    </location>
</feature>
<organism evidence="5 6">
    <name type="scientific">Trichlorobacter thiogenes</name>
    <dbReference type="NCBI Taxonomy" id="115783"/>
    <lineage>
        <taxon>Bacteria</taxon>
        <taxon>Pseudomonadati</taxon>
        <taxon>Thermodesulfobacteriota</taxon>
        <taxon>Desulfuromonadia</taxon>
        <taxon>Geobacterales</taxon>
        <taxon>Geobacteraceae</taxon>
        <taxon>Trichlorobacter</taxon>
    </lineage>
</organism>
<protein>
    <submittedName>
        <fullName evidence="5">Predicted arabinose efflux permease, MFS family</fullName>
    </submittedName>
</protein>
<feature type="transmembrane region" description="Helical" evidence="4">
    <location>
        <begin position="234"/>
        <end position="257"/>
    </location>
</feature>
<dbReference type="OrthoDB" id="9774288at2"/>
<evidence type="ECO:0000256" key="2">
    <source>
        <dbReference type="ARBA" id="ARBA00022989"/>
    </source>
</evidence>
<reference evidence="6" key="1">
    <citation type="submission" date="2017-02" db="EMBL/GenBank/DDBJ databases">
        <authorList>
            <person name="Varghese N."/>
            <person name="Submissions S."/>
        </authorList>
    </citation>
    <scope>NUCLEOTIDE SEQUENCE [LARGE SCALE GENOMIC DNA]</scope>
    <source>
        <strain evidence="6">ATCC BAA-34</strain>
    </source>
</reference>
<feature type="transmembrane region" description="Helical" evidence="4">
    <location>
        <begin position="326"/>
        <end position="349"/>
    </location>
</feature>
<feature type="transmembrane region" description="Helical" evidence="4">
    <location>
        <begin position="165"/>
        <end position="182"/>
    </location>
</feature>
<dbReference type="InterPro" id="IPR036259">
    <property type="entry name" value="MFS_trans_sf"/>
</dbReference>